<dbReference type="EMBL" id="BGZK01000052">
    <property type="protein sequence ID" value="GBP12703.1"/>
    <property type="molecule type" value="Genomic_DNA"/>
</dbReference>
<gene>
    <name evidence="2" type="ORF">EVAR_10343_1</name>
</gene>
<evidence type="ECO:0000313" key="3">
    <source>
        <dbReference type="Proteomes" id="UP000299102"/>
    </source>
</evidence>
<dbReference type="OrthoDB" id="6340111at2759"/>
<evidence type="ECO:0000313" key="2">
    <source>
        <dbReference type="EMBL" id="GBP12703.1"/>
    </source>
</evidence>
<keyword evidence="1" id="KW-0472">Membrane</keyword>
<reference evidence="2 3" key="1">
    <citation type="journal article" date="2019" name="Commun. Biol.">
        <title>The bagworm genome reveals a unique fibroin gene that provides high tensile strength.</title>
        <authorList>
            <person name="Kono N."/>
            <person name="Nakamura H."/>
            <person name="Ohtoshi R."/>
            <person name="Tomita M."/>
            <person name="Numata K."/>
            <person name="Arakawa K."/>
        </authorList>
    </citation>
    <scope>NUCLEOTIDE SEQUENCE [LARGE SCALE GENOMIC DNA]</scope>
</reference>
<evidence type="ECO:0000256" key="1">
    <source>
        <dbReference type="SAM" id="Phobius"/>
    </source>
</evidence>
<keyword evidence="1" id="KW-1133">Transmembrane helix</keyword>
<protein>
    <submittedName>
        <fullName evidence="2">Uncharacterized protein</fullName>
    </submittedName>
</protein>
<dbReference type="Proteomes" id="UP000299102">
    <property type="component" value="Unassembled WGS sequence"/>
</dbReference>
<proteinExistence type="predicted"/>
<feature type="transmembrane region" description="Helical" evidence="1">
    <location>
        <begin position="6"/>
        <end position="23"/>
    </location>
</feature>
<organism evidence="2 3">
    <name type="scientific">Eumeta variegata</name>
    <name type="common">Bagworm moth</name>
    <name type="synonym">Eumeta japonica</name>
    <dbReference type="NCBI Taxonomy" id="151549"/>
    <lineage>
        <taxon>Eukaryota</taxon>
        <taxon>Metazoa</taxon>
        <taxon>Ecdysozoa</taxon>
        <taxon>Arthropoda</taxon>
        <taxon>Hexapoda</taxon>
        <taxon>Insecta</taxon>
        <taxon>Pterygota</taxon>
        <taxon>Neoptera</taxon>
        <taxon>Endopterygota</taxon>
        <taxon>Lepidoptera</taxon>
        <taxon>Glossata</taxon>
        <taxon>Ditrysia</taxon>
        <taxon>Tineoidea</taxon>
        <taxon>Psychidae</taxon>
        <taxon>Oiketicinae</taxon>
        <taxon>Eumeta</taxon>
    </lineage>
</organism>
<dbReference type="AlphaFoldDB" id="A0A4C1TDU6"/>
<accession>A0A4C1TDU6</accession>
<keyword evidence="1" id="KW-0812">Transmembrane</keyword>
<keyword evidence="3" id="KW-1185">Reference proteome</keyword>
<comment type="caution">
    <text evidence="2">The sequence shown here is derived from an EMBL/GenBank/DDBJ whole genome shotgun (WGS) entry which is preliminary data.</text>
</comment>
<sequence length="179" mass="19791">MKAGLRVLYVAIGHIAPVLAWMMRTMKQHSPANFAKNSKGFAILHLARWGYPVLPYLEGKMGYPIPNGPLYNITQKHGEDAEAGTSGSVVIEIKDKFSGEPLELKSSKMSFSPDMLDAVSETPKKKKGCLTEIKKKNINSLSASIMKRKKEKQSNEDYKEEIRNIGAAKAARSLKVGKN</sequence>
<name>A0A4C1TDU6_EUMVA</name>